<dbReference type="RefSeq" id="WP_271148963.1">
    <property type="nucleotide sequence ID" value="NZ_CP115859.1"/>
</dbReference>
<name>A0ABY7QN48_9FLAO</name>
<sequence length="922" mass="103014">MKKIKLSAVLLSSICHIVSAQNTSLPEPTTGSISNYVNTAVSAATGVPNIGFPIYQLESSNEKFPVNISLSYHVYNAKSNVPASEVGQGWSIFTSGVITRQVNSDVDETKDISDINEEQADLFYYSIPGHSGKFKIYIDAVTGNLILNNLTGEKIKIDFERDLSGNKFIINSFTITDDRGFQYLFEDYNIGVTRDITYSNYKTSFVLTKIKDSGDHEVVTYSYDKKIKYMGTSSIKKYQYCKINTISTGKGKLKFNYVYDAPWDDSEVLENDPYTLNAVSLTDLADRTISRYQFVYTTTSVLSGVENGAISERKALTSIQKLDENLAQTEETLFEYDTEGSFTQYGYYNDMRYGNFLCSETQMVNPKKYTMGLLKKITFPTKGFVAYDFEANTEYADKSAPNYNINSPEDWEIHYYDVVSETSLDTNISNTYQFTVTNDTGFLIPGISELYEITDNHGNPIPFKITVKNSANQILTPQSSCSSVYIYTLYPGTYTATVTGGGKGTFSMYKVKTLPAPYKNENPVNLGARVKRIQSFDENGMLVKTKVFDYQSFSDALSAFGQSYYNELGSFDSNDGFVLYKNVKETEIAGSENNGYIKYYFKTPNNYVLSSNTGYFPYYNLTSGGIMEKKEVYTNQNQLTESSDYEYSFQEITGVQETNIAMGTTKPSWLQYVKETSKSYFGQHVLQAQTETTFSPDNFQEIISKTTTNNGDINEVTTRYASDLNDTRFLNKNIIAVPLQVETKNNGVVMSKTTTKYDNSSHFYPTSLETADLNQVSETQMTFDVYDTKGNLVQSTDKAGNSVTTIWGYYQTLPIAQITGAKYSNIASASTIAAAIAASNADADNPANEAALLTALENLRLDPALQQYPISVSAYDPLVGITHSVSSNGIKQSYEYDASGRLFRVKNASGQVIKENQYNYKP</sequence>
<feature type="signal peptide" evidence="2">
    <location>
        <begin position="1"/>
        <end position="20"/>
    </location>
</feature>
<proteinExistence type="predicted"/>
<feature type="coiled-coil region" evidence="1">
    <location>
        <begin position="312"/>
        <end position="339"/>
    </location>
</feature>
<evidence type="ECO:0000313" key="4">
    <source>
        <dbReference type="Proteomes" id="UP001210978"/>
    </source>
</evidence>
<evidence type="ECO:0000256" key="1">
    <source>
        <dbReference type="SAM" id="Coils"/>
    </source>
</evidence>
<feature type="chain" id="PRO_5047548927" description="YD repeat-containing protein" evidence="2">
    <location>
        <begin position="21"/>
        <end position="922"/>
    </location>
</feature>
<dbReference type="EMBL" id="CP115859">
    <property type="protein sequence ID" value="WBV60643.1"/>
    <property type="molecule type" value="Genomic_DNA"/>
</dbReference>
<accession>A0ABY7QN48</accession>
<evidence type="ECO:0000256" key="2">
    <source>
        <dbReference type="SAM" id="SignalP"/>
    </source>
</evidence>
<evidence type="ECO:0000313" key="3">
    <source>
        <dbReference type="EMBL" id="WBV60643.1"/>
    </source>
</evidence>
<keyword evidence="1" id="KW-0175">Coiled coil</keyword>
<organism evidence="3 4">
    <name type="scientific">Chryseobacterium camelliae</name>
    <dbReference type="NCBI Taxonomy" id="1265445"/>
    <lineage>
        <taxon>Bacteria</taxon>
        <taxon>Pseudomonadati</taxon>
        <taxon>Bacteroidota</taxon>
        <taxon>Flavobacteriia</taxon>
        <taxon>Flavobacteriales</taxon>
        <taxon>Weeksellaceae</taxon>
        <taxon>Chryseobacterium group</taxon>
        <taxon>Chryseobacterium</taxon>
    </lineage>
</organism>
<evidence type="ECO:0008006" key="5">
    <source>
        <dbReference type="Google" id="ProtNLM"/>
    </source>
</evidence>
<protein>
    <recommendedName>
        <fullName evidence="5">YD repeat-containing protein</fullName>
    </recommendedName>
</protein>
<reference evidence="3 4" key="1">
    <citation type="submission" date="2023-01" db="EMBL/GenBank/DDBJ databases">
        <title>Complete genome of Chryseobacterium camelliae VAN22-5A.</title>
        <authorList>
            <person name="Zong G."/>
            <person name="Cao G."/>
        </authorList>
    </citation>
    <scope>NUCLEOTIDE SEQUENCE [LARGE SCALE GENOMIC DNA]</scope>
    <source>
        <strain evidence="3 4">VAN22-5A</strain>
    </source>
</reference>
<keyword evidence="2" id="KW-0732">Signal</keyword>
<keyword evidence="4" id="KW-1185">Reference proteome</keyword>
<gene>
    <name evidence="3" type="ORF">PFY12_00660</name>
</gene>
<dbReference type="Proteomes" id="UP001210978">
    <property type="component" value="Chromosome"/>
</dbReference>